<dbReference type="InterPro" id="IPR047211">
    <property type="entry name" value="POXB-like"/>
</dbReference>
<dbReference type="eggNOG" id="COG0028">
    <property type="taxonomic scope" value="Bacteria"/>
</dbReference>
<dbReference type="PATRIC" id="fig|1231377.3.peg.409"/>
<feature type="domain" description="Thiamine pyrophosphate enzyme N-terminal TPP-binding" evidence="7">
    <location>
        <begin position="7"/>
        <end position="119"/>
    </location>
</feature>
<evidence type="ECO:0000259" key="5">
    <source>
        <dbReference type="Pfam" id="PF00205"/>
    </source>
</evidence>
<dbReference type="InterPro" id="IPR011766">
    <property type="entry name" value="TPP_enzyme_TPP-bd"/>
</dbReference>
<comment type="similarity">
    <text evidence="1 4">Belongs to the TPP enzyme family.</text>
</comment>
<evidence type="ECO:0000313" key="8">
    <source>
        <dbReference type="EMBL" id="EKF52135.1"/>
    </source>
</evidence>
<proteinExistence type="inferred from homology"/>
<sequence>MVETVKAAVAAVKVLENWGVKDIYGLPGGSINSLMDALLEEKDRIRFVQVRHEEVGAMAASMHAKFTGHIGVAFGSAGPGGTHLMNGLYDAKEDHVPLLAIIGQFGTTGMNMDTFQEMNEDPIYADVSVYHRVVMTAQSLPHIIDEAIRQAYSKKGVAVVQLPVDLGWQDIEVGSWFDASQAYIQPEFADPQQSVLDKAAEFLQNAERPVIFAGIGMRGANSELVEFSRKIKAPIMVSALAIDMVDDDYEAFLGSPTRVSRKPANDAIANADTVLMLGTNQPFIDVTNMFEHVKHVIQVDIDPAKLGKRQRTELSILADAKKVVLALTQQMNEREATPWWRANIKNVRNWKDYTTSLETDKQEPLNLYQVYHAINNVAKNDALFSTDVGDVTMTSVRHLHLGKGQLWRTSGLFATMGVGLPGAISAKLDFPNRQVWSLSGDGAFSMVMQDLATQAQEKLAIINVVFSNEQFGFIKDEQETTNKGYLGVEFTGIDFAKVAEAMGVRGFTVRKVEELDTVFAEATQLAESGLPVLIDAKITGESPIPVERLQLDPKKYSQETIDSFKKRFHAEILQPFAVFMEEEGLIEAGKATDLGGF</sequence>
<dbReference type="Gene3D" id="3.40.50.970">
    <property type="match status" value="2"/>
</dbReference>
<dbReference type="SUPFAM" id="SSF52467">
    <property type="entry name" value="DHS-like NAD/FAD-binding domain"/>
    <property type="match status" value="1"/>
</dbReference>
<dbReference type="Pfam" id="PF02776">
    <property type="entry name" value="TPP_enzyme_N"/>
    <property type="match status" value="1"/>
</dbReference>
<name>K2PLF4_9LACT</name>
<evidence type="ECO:0000256" key="4">
    <source>
        <dbReference type="RuleBase" id="RU362132"/>
    </source>
</evidence>
<organism evidence="8 9">
    <name type="scientific">Lactococcus garvieae DCC43</name>
    <dbReference type="NCBI Taxonomy" id="1231377"/>
    <lineage>
        <taxon>Bacteria</taxon>
        <taxon>Bacillati</taxon>
        <taxon>Bacillota</taxon>
        <taxon>Bacilli</taxon>
        <taxon>Lactobacillales</taxon>
        <taxon>Streptococcaceae</taxon>
        <taxon>Lactococcus</taxon>
    </lineage>
</organism>
<dbReference type="GO" id="GO:0030976">
    <property type="term" value="F:thiamine pyrophosphate binding"/>
    <property type="evidence" value="ECO:0007669"/>
    <property type="project" value="InterPro"/>
</dbReference>
<protein>
    <recommendedName>
        <fullName evidence="3">Pyruvate oxidase</fullName>
        <ecNumber evidence="3">1.2.3.3</ecNumber>
    </recommendedName>
</protein>
<dbReference type="NCBIfam" id="TIGR02720">
    <property type="entry name" value="pyruv_oxi_spxB"/>
    <property type="match status" value="1"/>
</dbReference>
<dbReference type="InterPro" id="IPR012001">
    <property type="entry name" value="Thiamin_PyroP_enz_TPP-bd_dom"/>
</dbReference>
<evidence type="ECO:0000259" key="6">
    <source>
        <dbReference type="Pfam" id="PF02775"/>
    </source>
</evidence>
<reference evidence="8 9" key="1">
    <citation type="journal article" date="2012" name="J. Bacteriol.">
        <title>Genome Sequence of the Bacteriocin-Producing Strain Lactococcus garvieae DCC43.</title>
        <authorList>
            <person name="Gabrielsen C."/>
            <person name="Brede D.A."/>
            <person name="Hernandez P.E."/>
            <person name="Nes I.F."/>
            <person name="Diep D.B."/>
        </authorList>
    </citation>
    <scope>NUCLEOTIDE SEQUENCE [LARGE SCALE GENOMIC DNA]</scope>
    <source>
        <strain evidence="8 9">DCC43</strain>
    </source>
</reference>
<dbReference type="PANTHER" id="PTHR42981:SF2">
    <property type="entry name" value="PYRUVATE DEHYDROGENASE [UBIQUINONE]"/>
    <property type="match status" value="1"/>
</dbReference>
<accession>K2PLF4</accession>
<dbReference type="InterPro" id="IPR029035">
    <property type="entry name" value="DHS-like_NAD/FAD-binding_dom"/>
</dbReference>
<dbReference type="EC" id="1.2.3.3" evidence="3"/>
<dbReference type="Gene3D" id="3.40.50.1220">
    <property type="entry name" value="TPP-binding domain"/>
    <property type="match status" value="1"/>
</dbReference>
<dbReference type="InterPro" id="IPR000399">
    <property type="entry name" value="TPP-bd_CS"/>
</dbReference>
<feature type="domain" description="Thiamine pyrophosphate enzyme central" evidence="5">
    <location>
        <begin position="196"/>
        <end position="327"/>
    </location>
</feature>
<dbReference type="SUPFAM" id="SSF52518">
    <property type="entry name" value="Thiamin diphosphate-binding fold (THDP-binding)"/>
    <property type="match status" value="2"/>
</dbReference>
<gene>
    <name evidence="8" type="ORF">C426_0408</name>
</gene>
<dbReference type="Proteomes" id="UP000006787">
    <property type="component" value="Unassembled WGS sequence"/>
</dbReference>
<dbReference type="EMBL" id="AMQS01000004">
    <property type="protein sequence ID" value="EKF52135.1"/>
    <property type="molecule type" value="Genomic_DNA"/>
</dbReference>
<dbReference type="InterPro" id="IPR012000">
    <property type="entry name" value="Thiamin_PyroP_enz_cen_dom"/>
</dbReference>
<dbReference type="GO" id="GO:0047112">
    <property type="term" value="F:pyruvate oxidase activity"/>
    <property type="evidence" value="ECO:0007669"/>
    <property type="project" value="UniProtKB-UniRule"/>
</dbReference>
<dbReference type="CDD" id="cd02014">
    <property type="entry name" value="TPP_POX"/>
    <property type="match status" value="1"/>
</dbReference>
<keyword evidence="2 4" id="KW-0786">Thiamine pyrophosphate</keyword>
<dbReference type="AlphaFoldDB" id="K2PLF4"/>
<evidence type="ECO:0000259" key="7">
    <source>
        <dbReference type="Pfam" id="PF02776"/>
    </source>
</evidence>
<dbReference type="CDD" id="cd07039">
    <property type="entry name" value="TPP_PYR_POX"/>
    <property type="match status" value="1"/>
</dbReference>
<dbReference type="PANTHER" id="PTHR42981">
    <property type="entry name" value="PYRUVATE DEHYDROGENASE [UBIQUINONE]"/>
    <property type="match status" value="1"/>
</dbReference>
<dbReference type="Pfam" id="PF00205">
    <property type="entry name" value="TPP_enzyme_M"/>
    <property type="match status" value="1"/>
</dbReference>
<comment type="caution">
    <text evidence="8">The sequence shown here is derived from an EMBL/GenBank/DDBJ whole genome shotgun (WGS) entry which is preliminary data.</text>
</comment>
<evidence type="ECO:0000256" key="2">
    <source>
        <dbReference type="ARBA" id="ARBA00023052"/>
    </source>
</evidence>
<evidence type="ECO:0000256" key="1">
    <source>
        <dbReference type="ARBA" id="ARBA00007812"/>
    </source>
</evidence>
<keyword evidence="8" id="KW-0670">Pyruvate</keyword>
<dbReference type="InterPro" id="IPR047210">
    <property type="entry name" value="TPP_PYR_POXB-like"/>
</dbReference>
<evidence type="ECO:0000313" key="9">
    <source>
        <dbReference type="Proteomes" id="UP000006787"/>
    </source>
</evidence>
<dbReference type="Pfam" id="PF02775">
    <property type="entry name" value="TPP_enzyme_C"/>
    <property type="match status" value="1"/>
</dbReference>
<dbReference type="InterPro" id="IPR029061">
    <property type="entry name" value="THDP-binding"/>
</dbReference>
<dbReference type="Gene3D" id="1.10.10.940">
    <property type="match status" value="1"/>
</dbReference>
<evidence type="ECO:0000256" key="3">
    <source>
        <dbReference type="NCBIfam" id="TIGR02720"/>
    </source>
</evidence>
<dbReference type="RefSeq" id="WP_003134621.1">
    <property type="nucleotide sequence ID" value="NZ_AMQS01000004.1"/>
</dbReference>
<dbReference type="InterPro" id="IPR014092">
    <property type="entry name" value="Pyruvate_oxidase"/>
</dbReference>
<dbReference type="GO" id="GO:0000287">
    <property type="term" value="F:magnesium ion binding"/>
    <property type="evidence" value="ECO:0007669"/>
    <property type="project" value="InterPro"/>
</dbReference>
<dbReference type="InterPro" id="IPR047212">
    <property type="entry name" value="TPP_POXB-like"/>
</dbReference>
<dbReference type="PROSITE" id="PS00187">
    <property type="entry name" value="TPP_ENZYMES"/>
    <property type="match status" value="1"/>
</dbReference>
<feature type="domain" description="Thiamine pyrophosphate enzyme TPP-binding" evidence="6">
    <location>
        <begin position="387"/>
        <end position="535"/>
    </location>
</feature>
<keyword evidence="8" id="KW-0560">Oxidoreductase</keyword>